<dbReference type="AlphaFoldDB" id="A0AAE0I7N4"/>
<evidence type="ECO:0000313" key="3">
    <source>
        <dbReference type="Proteomes" id="UP001286456"/>
    </source>
</evidence>
<name>A0AAE0I7N4_9PEZI</name>
<keyword evidence="3" id="KW-1185">Reference proteome</keyword>
<accession>A0AAE0I7N4</accession>
<feature type="region of interest" description="Disordered" evidence="1">
    <location>
        <begin position="157"/>
        <end position="189"/>
    </location>
</feature>
<gene>
    <name evidence="2" type="ORF">B0T19DRAFT_404639</name>
</gene>
<proteinExistence type="predicted"/>
<comment type="caution">
    <text evidence="2">The sequence shown here is derived from an EMBL/GenBank/DDBJ whole genome shotgun (WGS) entry which is preliminary data.</text>
</comment>
<evidence type="ECO:0000313" key="2">
    <source>
        <dbReference type="EMBL" id="KAK3320113.1"/>
    </source>
</evidence>
<dbReference type="EMBL" id="JAUEPO010000006">
    <property type="protein sequence ID" value="KAK3320113.1"/>
    <property type="molecule type" value="Genomic_DNA"/>
</dbReference>
<reference evidence="2" key="2">
    <citation type="submission" date="2023-06" db="EMBL/GenBank/DDBJ databases">
        <authorList>
            <consortium name="Lawrence Berkeley National Laboratory"/>
            <person name="Haridas S."/>
            <person name="Hensen N."/>
            <person name="Bonometti L."/>
            <person name="Westerberg I."/>
            <person name="Brannstrom I.O."/>
            <person name="Guillou S."/>
            <person name="Cros-Aarteil S."/>
            <person name="Calhoun S."/>
            <person name="Kuo A."/>
            <person name="Mondo S."/>
            <person name="Pangilinan J."/>
            <person name="Riley R."/>
            <person name="Labutti K."/>
            <person name="Andreopoulos B."/>
            <person name="Lipzen A."/>
            <person name="Chen C."/>
            <person name="Yanf M."/>
            <person name="Daum C."/>
            <person name="Ng V."/>
            <person name="Clum A."/>
            <person name="Steindorff A."/>
            <person name="Ohm R."/>
            <person name="Martin F."/>
            <person name="Silar P."/>
            <person name="Natvig D."/>
            <person name="Lalanne C."/>
            <person name="Gautier V."/>
            <person name="Ament-Velasquez S.L."/>
            <person name="Kruys A."/>
            <person name="Hutchinson M.I."/>
            <person name="Powell A.J."/>
            <person name="Barry K."/>
            <person name="Miller A.N."/>
            <person name="Grigoriev I.V."/>
            <person name="Debuchy R."/>
            <person name="Gladieux P."/>
            <person name="Thoren M.H."/>
            <person name="Johannesson H."/>
        </authorList>
    </citation>
    <scope>NUCLEOTIDE SEQUENCE</scope>
    <source>
        <strain evidence="2">SMH4131-1</strain>
    </source>
</reference>
<organism evidence="2 3">
    <name type="scientific">Cercophora scortea</name>
    <dbReference type="NCBI Taxonomy" id="314031"/>
    <lineage>
        <taxon>Eukaryota</taxon>
        <taxon>Fungi</taxon>
        <taxon>Dikarya</taxon>
        <taxon>Ascomycota</taxon>
        <taxon>Pezizomycotina</taxon>
        <taxon>Sordariomycetes</taxon>
        <taxon>Sordariomycetidae</taxon>
        <taxon>Sordariales</taxon>
        <taxon>Lasiosphaeriaceae</taxon>
        <taxon>Cercophora</taxon>
    </lineage>
</organism>
<reference evidence="2" key="1">
    <citation type="journal article" date="2023" name="Mol. Phylogenet. Evol.">
        <title>Genome-scale phylogeny and comparative genomics of the fungal order Sordariales.</title>
        <authorList>
            <person name="Hensen N."/>
            <person name="Bonometti L."/>
            <person name="Westerberg I."/>
            <person name="Brannstrom I.O."/>
            <person name="Guillou S."/>
            <person name="Cros-Aarteil S."/>
            <person name="Calhoun S."/>
            <person name="Haridas S."/>
            <person name="Kuo A."/>
            <person name="Mondo S."/>
            <person name="Pangilinan J."/>
            <person name="Riley R."/>
            <person name="LaButti K."/>
            <person name="Andreopoulos B."/>
            <person name="Lipzen A."/>
            <person name="Chen C."/>
            <person name="Yan M."/>
            <person name="Daum C."/>
            <person name="Ng V."/>
            <person name="Clum A."/>
            <person name="Steindorff A."/>
            <person name="Ohm R.A."/>
            <person name="Martin F."/>
            <person name="Silar P."/>
            <person name="Natvig D.O."/>
            <person name="Lalanne C."/>
            <person name="Gautier V."/>
            <person name="Ament-Velasquez S.L."/>
            <person name="Kruys A."/>
            <person name="Hutchinson M.I."/>
            <person name="Powell A.J."/>
            <person name="Barry K."/>
            <person name="Miller A.N."/>
            <person name="Grigoriev I.V."/>
            <person name="Debuchy R."/>
            <person name="Gladieux P."/>
            <person name="Hiltunen Thoren M."/>
            <person name="Johannesson H."/>
        </authorList>
    </citation>
    <scope>NUCLEOTIDE SEQUENCE</scope>
    <source>
        <strain evidence="2">SMH4131-1</strain>
    </source>
</reference>
<sequence length="252" mass="28573">MPLWHPDDFLMAGCDPVVNITRDKGDKGRDNECAAALVTPSAILGMQDNLRNTVKINLIILFQALLFFADHIGPLTNTGDDSEFWDVVVREWGLLGATPPRWAAKHAACEYSQSRKSFLARDEVSMFNHSTEGLLLELIDKWICFLDARERIWAQEERPRKKKTQKKGGPEKDIQEKQRQGEGDEKEIKTPFHLPLPLNDVNKRIQKWRILMGESEISGSLLVKPMPIGGNVAAERAIWLLPPEEPVLIEDD</sequence>
<feature type="compositionally biased region" description="Basic and acidic residues" evidence="1">
    <location>
        <begin position="168"/>
        <end position="189"/>
    </location>
</feature>
<evidence type="ECO:0000256" key="1">
    <source>
        <dbReference type="SAM" id="MobiDB-lite"/>
    </source>
</evidence>
<protein>
    <submittedName>
        <fullName evidence="2">Uncharacterized protein</fullName>
    </submittedName>
</protein>
<dbReference type="Proteomes" id="UP001286456">
    <property type="component" value="Unassembled WGS sequence"/>
</dbReference>